<gene>
    <name evidence="1" type="ORF">PsorP6_011877</name>
</gene>
<dbReference type="Proteomes" id="UP001163321">
    <property type="component" value="Chromosome 12"/>
</dbReference>
<dbReference type="EMBL" id="CM047591">
    <property type="protein sequence ID" value="KAI9918573.1"/>
    <property type="molecule type" value="Genomic_DNA"/>
</dbReference>
<comment type="caution">
    <text evidence="1">The sequence shown here is derived from an EMBL/GenBank/DDBJ whole genome shotgun (WGS) entry which is preliminary data.</text>
</comment>
<protein>
    <submittedName>
        <fullName evidence="1">Uncharacterized protein</fullName>
    </submittedName>
</protein>
<accession>A0ACC0WKX5</accession>
<reference evidence="1 2" key="1">
    <citation type="journal article" date="2022" name="bioRxiv">
        <title>The genome of the oomycete Peronosclerospora sorghi, a cosmopolitan pathogen of maize and sorghum, is inflated with dispersed pseudogenes.</title>
        <authorList>
            <person name="Fletcher K."/>
            <person name="Martin F."/>
            <person name="Isakeit T."/>
            <person name="Cavanaugh K."/>
            <person name="Magill C."/>
            <person name="Michelmore R."/>
        </authorList>
    </citation>
    <scope>NUCLEOTIDE SEQUENCE [LARGE SCALE GENOMIC DNA]</scope>
    <source>
        <strain evidence="1">P6</strain>
    </source>
</reference>
<evidence type="ECO:0000313" key="1">
    <source>
        <dbReference type="EMBL" id="KAI9918573.1"/>
    </source>
</evidence>
<proteinExistence type="predicted"/>
<organism evidence="1 2">
    <name type="scientific">Peronosclerospora sorghi</name>
    <dbReference type="NCBI Taxonomy" id="230839"/>
    <lineage>
        <taxon>Eukaryota</taxon>
        <taxon>Sar</taxon>
        <taxon>Stramenopiles</taxon>
        <taxon>Oomycota</taxon>
        <taxon>Peronosporomycetes</taxon>
        <taxon>Peronosporales</taxon>
        <taxon>Peronosporaceae</taxon>
        <taxon>Peronosclerospora</taxon>
    </lineage>
</organism>
<sequence>MSSGVACGCGLWLLWTVTTSRTRSIALPSFSSRPCRELEAVNAEHSKNLQNDARWLYQLQGSHSNPRHAFHKFGTGNLETLETSPRRANVNVCAALLDVYATYYSASLMNLVIYGKEPLATLRGWAEALFATIPTSGRTCPTFGNEVPWDASRLARVVQVHPVKDLRIIDLSWPLPSLHGDYLTKPTKILSHLIGHEGAGSILSPRVGQWPLEAEILAREILRLVKNPRVQGRRTLEHVDVFVHHFHDVIATLHACFRDVHFDTKEGPIFLISTECEEEPIQYASQLGTGMHRYAPKYMLTGSHLLYYFDEEKVQHGLNLLTAPRMRLTVVSKTFEGTTECVEKWYHTPNSEAPIASSLLERWASPPLNGALQLPH</sequence>
<evidence type="ECO:0000313" key="2">
    <source>
        <dbReference type="Proteomes" id="UP001163321"/>
    </source>
</evidence>
<keyword evidence="2" id="KW-1185">Reference proteome</keyword>
<name>A0ACC0WKX5_9STRA</name>